<dbReference type="Gramene" id="OE9A068326T1">
    <property type="protein sequence ID" value="OE9A068326C1"/>
    <property type="gene ID" value="OE9A068326"/>
</dbReference>
<comment type="caution">
    <text evidence="1">The sequence shown here is derived from an EMBL/GenBank/DDBJ whole genome shotgun (WGS) entry which is preliminary data.</text>
</comment>
<accession>A0A8S0SJ99</accession>
<proteinExistence type="predicted"/>
<dbReference type="Proteomes" id="UP000594638">
    <property type="component" value="Unassembled WGS sequence"/>
</dbReference>
<evidence type="ECO:0000313" key="2">
    <source>
        <dbReference type="Proteomes" id="UP000594638"/>
    </source>
</evidence>
<dbReference type="EMBL" id="CACTIH010005429">
    <property type="protein sequence ID" value="CAA2991929.1"/>
    <property type="molecule type" value="Genomic_DNA"/>
</dbReference>
<gene>
    <name evidence="1" type="ORF">OLEA9_A068326</name>
</gene>
<reference evidence="1 2" key="1">
    <citation type="submission" date="2019-12" db="EMBL/GenBank/DDBJ databases">
        <authorList>
            <person name="Alioto T."/>
            <person name="Alioto T."/>
            <person name="Gomez Garrido J."/>
        </authorList>
    </citation>
    <scope>NUCLEOTIDE SEQUENCE [LARGE SCALE GENOMIC DNA]</scope>
</reference>
<evidence type="ECO:0000313" key="1">
    <source>
        <dbReference type="EMBL" id="CAA2991929.1"/>
    </source>
</evidence>
<sequence length="85" mass="9744">MPSAFFMPLPSVTYMWKEGRVPFLPTDQANNRTPPNQAEPKRSTILLQCQANQNLYAFSNVPKKNSGLIVIWNSWSLVKKKFFSP</sequence>
<dbReference type="AlphaFoldDB" id="A0A8S0SJ99"/>
<name>A0A8S0SJ99_OLEEU</name>
<protein>
    <submittedName>
        <fullName evidence="1">Uncharacterized protein</fullName>
    </submittedName>
</protein>
<organism evidence="1 2">
    <name type="scientific">Olea europaea subsp. europaea</name>
    <dbReference type="NCBI Taxonomy" id="158383"/>
    <lineage>
        <taxon>Eukaryota</taxon>
        <taxon>Viridiplantae</taxon>
        <taxon>Streptophyta</taxon>
        <taxon>Embryophyta</taxon>
        <taxon>Tracheophyta</taxon>
        <taxon>Spermatophyta</taxon>
        <taxon>Magnoliopsida</taxon>
        <taxon>eudicotyledons</taxon>
        <taxon>Gunneridae</taxon>
        <taxon>Pentapetalae</taxon>
        <taxon>asterids</taxon>
        <taxon>lamiids</taxon>
        <taxon>Lamiales</taxon>
        <taxon>Oleaceae</taxon>
        <taxon>Oleeae</taxon>
        <taxon>Olea</taxon>
    </lineage>
</organism>
<keyword evidence="2" id="KW-1185">Reference proteome</keyword>